<dbReference type="AlphaFoldDB" id="A0AAN6P922"/>
<feature type="region of interest" description="Disordered" evidence="1">
    <location>
        <begin position="370"/>
        <end position="578"/>
    </location>
</feature>
<evidence type="ECO:0000313" key="3">
    <source>
        <dbReference type="Proteomes" id="UP001303115"/>
    </source>
</evidence>
<feature type="region of interest" description="Disordered" evidence="1">
    <location>
        <begin position="157"/>
        <end position="249"/>
    </location>
</feature>
<gene>
    <name evidence="2" type="ORF">C8A01DRAFT_39524</name>
</gene>
<dbReference type="EMBL" id="MU854499">
    <property type="protein sequence ID" value="KAK4034006.1"/>
    <property type="molecule type" value="Genomic_DNA"/>
</dbReference>
<feature type="compositionally biased region" description="Polar residues" evidence="1">
    <location>
        <begin position="198"/>
        <end position="224"/>
    </location>
</feature>
<feature type="compositionally biased region" description="Low complexity" evidence="1">
    <location>
        <begin position="441"/>
        <end position="456"/>
    </location>
</feature>
<dbReference type="Proteomes" id="UP001303115">
    <property type="component" value="Unassembled WGS sequence"/>
</dbReference>
<keyword evidence="3" id="KW-1185">Reference proteome</keyword>
<reference evidence="3" key="1">
    <citation type="journal article" date="2023" name="Mol. Phylogenet. Evol.">
        <title>Genome-scale phylogeny and comparative genomics of the fungal order Sordariales.</title>
        <authorList>
            <person name="Hensen N."/>
            <person name="Bonometti L."/>
            <person name="Westerberg I."/>
            <person name="Brannstrom I.O."/>
            <person name="Guillou S."/>
            <person name="Cros-Aarteil S."/>
            <person name="Calhoun S."/>
            <person name="Haridas S."/>
            <person name="Kuo A."/>
            <person name="Mondo S."/>
            <person name="Pangilinan J."/>
            <person name="Riley R."/>
            <person name="LaButti K."/>
            <person name="Andreopoulos B."/>
            <person name="Lipzen A."/>
            <person name="Chen C."/>
            <person name="Yan M."/>
            <person name="Daum C."/>
            <person name="Ng V."/>
            <person name="Clum A."/>
            <person name="Steindorff A."/>
            <person name="Ohm R.A."/>
            <person name="Martin F."/>
            <person name="Silar P."/>
            <person name="Natvig D.O."/>
            <person name="Lalanne C."/>
            <person name="Gautier V."/>
            <person name="Ament-Velasquez S.L."/>
            <person name="Kruys A."/>
            <person name="Hutchinson M.I."/>
            <person name="Powell A.J."/>
            <person name="Barry K."/>
            <person name="Miller A.N."/>
            <person name="Grigoriev I.V."/>
            <person name="Debuchy R."/>
            <person name="Gladieux P."/>
            <person name="Hiltunen Thoren M."/>
            <person name="Johannesson H."/>
        </authorList>
    </citation>
    <scope>NUCLEOTIDE SEQUENCE [LARGE SCALE GENOMIC DNA]</scope>
    <source>
        <strain evidence="3">CBS 284.82</strain>
    </source>
</reference>
<feature type="compositionally biased region" description="Low complexity" evidence="1">
    <location>
        <begin position="389"/>
        <end position="426"/>
    </location>
</feature>
<sequence>MAPSAPARPRLTLKGVERKRPGPAPKPLSEKLRAKPLKEVRRVKRKFTRERKIEVLLYLLNHRVADTRERRCPRRRMGQPHEEELTQPIAQGENGNFVWYRAPTYTEASKFWKIPVPTICGWWDSREKILEGTGIELPEVGPGGLSEALAATGALPIPNKNYQLPPAPADETQEAGQAGNSGQDGQQRDEAPAAENGATPTTSGSVSSPNPNQAQTTPSANVTPQVRAPSRRLHPRTQGTFEEPYTRTHDLCPIPDRPVPILLRPKANRQCHMARPNLQTPASLLHPRGRARWRRSQATRHRLGSDHYGVSVLTLPNPSPTNRKHHKALLNGRHHPNPAPTSGPAATSAPTPRQALLLPRIHNHTLAPTANAAQAKAETKARKSARPKQSAQADSSASAAPNQPSATTPAGSPGPPTNAAGTAGALPDGGSPEQEGEHADASTPEEPGSPSPGAEGVNQDSGGDAGFPSSPSMEEASTPQDESTMETAVAPEDTATLTGEDAQDPMTEPPEEAAGSPEEDMGMETAAAPPEDTATPMDHDAEELGAETPGETAGSPEEEAASAEPPTKYPADATTPMEIDADETVDTLGMGTDDELDSLFRTPGS</sequence>
<feature type="compositionally biased region" description="Low complexity" evidence="1">
    <location>
        <begin position="523"/>
        <end position="536"/>
    </location>
</feature>
<evidence type="ECO:0000256" key="1">
    <source>
        <dbReference type="SAM" id="MobiDB-lite"/>
    </source>
</evidence>
<accession>A0AAN6P922</accession>
<evidence type="ECO:0000313" key="2">
    <source>
        <dbReference type="EMBL" id="KAK4034006.1"/>
    </source>
</evidence>
<organism evidence="2 3">
    <name type="scientific">Parachaetomium inaequale</name>
    <dbReference type="NCBI Taxonomy" id="2588326"/>
    <lineage>
        <taxon>Eukaryota</taxon>
        <taxon>Fungi</taxon>
        <taxon>Dikarya</taxon>
        <taxon>Ascomycota</taxon>
        <taxon>Pezizomycotina</taxon>
        <taxon>Sordariomycetes</taxon>
        <taxon>Sordariomycetidae</taxon>
        <taxon>Sordariales</taxon>
        <taxon>Chaetomiaceae</taxon>
        <taxon>Parachaetomium</taxon>
    </lineage>
</organism>
<name>A0AAN6P922_9PEZI</name>
<proteinExistence type="predicted"/>
<comment type="caution">
    <text evidence="2">The sequence shown here is derived from an EMBL/GenBank/DDBJ whole genome shotgun (WGS) entry which is preliminary data.</text>
</comment>
<feature type="compositionally biased region" description="Polar residues" evidence="1">
    <location>
        <begin position="174"/>
        <end position="185"/>
    </location>
</feature>
<feature type="compositionally biased region" description="Low complexity" evidence="1">
    <location>
        <begin position="340"/>
        <end position="351"/>
    </location>
</feature>
<feature type="compositionally biased region" description="Basic residues" evidence="1">
    <location>
        <begin position="322"/>
        <end position="336"/>
    </location>
</feature>
<feature type="compositionally biased region" description="Polar residues" evidence="1">
    <location>
        <begin position="469"/>
        <end position="486"/>
    </location>
</feature>
<feature type="region of interest" description="Disordered" evidence="1">
    <location>
        <begin position="1"/>
        <end position="35"/>
    </location>
</feature>
<protein>
    <submittedName>
        <fullName evidence="2">Uncharacterized protein</fullName>
    </submittedName>
</protein>
<feature type="region of interest" description="Disordered" evidence="1">
    <location>
        <begin position="309"/>
        <end position="351"/>
    </location>
</feature>